<dbReference type="STRING" id="304371.MCP_0044"/>
<dbReference type="Pfam" id="PF13187">
    <property type="entry name" value="Fer4_9"/>
    <property type="match status" value="1"/>
</dbReference>
<dbReference type="EMBL" id="AP011532">
    <property type="protein sequence ID" value="BAI60116.1"/>
    <property type="molecule type" value="Genomic_DNA"/>
</dbReference>
<evidence type="ECO:0000313" key="3">
    <source>
        <dbReference type="Proteomes" id="UP000001882"/>
    </source>
</evidence>
<evidence type="ECO:0000259" key="1">
    <source>
        <dbReference type="PROSITE" id="PS51379"/>
    </source>
</evidence>
<reference evidence="2 3" key="2">
    <citation type="journal article" date="2008" name="Int. J. Syst. Evol. Microbiol.">
        <title>Methanocella paludicola gen. nov., sp. nov., a methane-producing archaeon, the first isolate of the lineage 'Rice Cluster I', and proposal of the new archaeal order Methanocellales ord. nov.</title>
        <authorList>
            <person name="Sakai S."/>
            <person name="Imachi H."/>
            <person name="Hanada S."/>
            <person name="Ohashi A."/>
            <person name="Harada H."/>
            <person name="Kamagata Y."/>
        </authorList>
    </citation>
    <scope>NUCLEOTIDE SEQUENCE [LARGE SCALE GENOMIC DNA]</scope>
    <source>
        <strain evidence="3">DSM 17711 / JCM 13418 / NBRC 101707 / SANAE</strain>
    </source>
</reference>
<evidence type="ECO:0000313" key="2">
    <source>
        <dbReference type="EMBL" id="BAI60116.1"/>
    </source>
</evidence>
<feature type="domain" description="4Fe-4S ferredoxin-type" evidence="1">
    <location>
        <begin position="223"/>
        <end position="251"/>
    </location>
</feature>
<proteinExistence type="predicted"/>
<reference evidence="3" key="3">
    <citation type="journal article" date="2011" name="PLoS ONE">
        <title>Genome sequence of a mesophilic hydrogenotrophic methanogen Methanocella paludicola, the first cultivated representative of the order Methanocellales.</title>
        <authorList>
            <person name="Sakai S."/>
            <person name="Takaki Y."/>
            <person name="Shimamura S."/>
            <person name="Sekine M."/>
            <person name="Tajima T."/>
            <person name="Kosugi H."/>
            <person name="Ichikawa N."/>
            <person name="Tasumi E."/>
            <person name="Hiraki A.T."/>
            <person name="Shimizu A."/>
            <person name="Kato Y."/>
            <person name="Nishiko R."/>
            <person name="Mori K."/>
            <person name="Fujita N."/>
            <person name="Imachi H."/>
            <person name="Takai K."/>
        </authorList>
    </citation>
    <scope>NUCLEOTIDE SEQUENCE [LARGE SCALE GENOMIC DNA]</scope>
    <source>
        <strain evidence="3">DSM 17711 / JCM 13418 / NBRC 101707 / SANAE</strain>
    </source>
</reference>
<dbReference type="eggNOG" id="arCOG02189">
    <property type="taxonomic scope" value="Archaea"/>
</dbReference>
<gene>
    <name evidence="2" type="ordered locus">MCP_0044</name>
</gene>
<keyword evidence="3" id="KW-1185">Reference proteome</keyword>
<protein>
    <recommendedName>
        <fullName evidence="1">4Fe-4S ferredoxin-type domain-containing protein</fullName>
    </recommendedName>
</protein>
<sequence length="268" mass="29082">MSRSIWLVALIKKTFSGRFTLARTTGLPVIGGIVDHLFFRDDRMVYLPMDRVVQINKKLEEPSQSFLPSAVAEHFVRSASRRWVMNECICRSASHCEDYPAGLGCLFLGEAAAHIDPRLGRPVSEAEALEHLKKCRDAGLVHMIGRDRLDAVWLGVSPGHKLMTICSCCPCCCLWKMLPVLSGDIGSRFVKMPGVSVSVRDSCIGCGKCERACFLSAIKVVDGRAAIGGDCRGCGRCADVCPSKAIVVSVDDRMAEAIAMVTSSADIS</sequence>
<name>D1YUJ4_METPS</name>
<accession>D1YUJ4</accession>
<dbReference type="InterPro" id="IPR017896">
    <property type="entry name" value="4Fe4S_Fe-S-bd"/>
</dbReference>
<dbReference type="PROSITE" id="PS51379">
    <property type="entry name" value="4FE4S_FER_2"/>
    <property type="match status" value="2"/>
</dbReference>
<organism evidence="2 3">
    <name type="scientific">Methanocella paludicola (strain DSM 17711 / JCM 13418 / NBRC 101707 / SANAE)</name>
    <dbReference type="NCBI Taxonomy" id="304371"/>
    <lineage>
        <taxon>Archaea</taxon>
        <taxon>Methanobacteriati</taxon>
        <taxon>Methanobacteriota</taxon>
        <taxon>Stenosarchaea group</taxon>
        <taxon>Methanomicrobia</taxon>
        <taxon>Methanocellales</taxon>
        <taxon>Methanocellaceae</taxon>
        <taxon>Methanocella</taxon>
    </lineage>
</organism>
<dbReference type="AlphaFoldDB" id="D1YUJ4"/>
<feature type="domain" description="4Fe-4S ferredoxin-type" evidence="1">
    <location>
        <begin position="193"/>
        <end position="222"/>
    </location>
</feature>
<reference evidence="2 3" key="1">
    <citation type="journal article" date="2007" name="Appl. Environ. Microbiol.">
        <title>Isolation of key methanogens for global methane emission from rice paddy fields: a novel isolate affiliated with the clone cluster rice cluster I.</title>
        <authorList>
            <person name="Sakai S."/>
            <person name="Imachi H."/>
            <person name="Sekiguchi Y."/>
            <person name="Ohashi A."/>
            <person name="Harada H."/>
            <person name="Kamagata Y."/>
        </authorList>
    </citation>
    <scope>NUCLEOTIDE SEQUENCE [LARGE SCALE GENOMIC DNA]</scope>
    <source>
        <strain evidence="3">DSM 17711 / JCM 13418 / NBRC 101707 / SANAE</strain>
    </source>
</reference>
<dbReference type="PROSITE" id="PS00198">
    <property type="entry name" value="4FE4S_FER_1"/>
    <property type="match status" value="1"/>
</dbReference>
<dbReference type="GO" id="GO:0016491">
    <property type="term" value="F:oxidoreductase activity"/>
    <property type="evidence" value="ECO:0007669"/>
    <property type="project" value="UniProtKB-ARBA"/>
</dbReference>
<dbReference type="Gene3D" id="3.30.70.20">
    <property type="match status" value="1"/>
</dbReference>
<dbReference type="InterPro" id="IPR017900">
    <property type="entry name" value="4Fe4S_Fe_S_CS"/>
</dbReference>
<dbReference type="Proteomes" id="UP000001882">
    <property type="component" value="Chromosome"/>
</dbReference>
<dbReference type="OrthoDB" id="23833at2157"/>
<dbReference type="SUPFAM" id="SSF54862">
    <property type="entry name" value="4Fe-4S ferredoxins"/>
    <property type="match status" value="1"/>
</dbReference>
<dbReference type="GeneID" id="8680210"/>
<dbReference type="RefSeq" id="WP_012898796.1">
    <property type="nucleotide sequence ID" value="NC_013665.1"/>
</dbReference>
<dbReference type="KEGG" id="mpd:MCP_0044"/>
<dbReference type="InParanoid" id="D1YUJ4"/>